<dbReference type="EMBL" id="JACGCI010000106">
    <property type="protein sequence ID" value="KAF6745453.1"/>
    <property type="molecule type" value="Genomic_DNA"/>
</dbReference>
<protein>
    <submittedName>
        <fullName evidence="2">Uncharacterized protein</fullName>
    </submittedName>
</protein>
<dbReference type="AlphaFoldDB" id="A0A8H6HEE0"/>
<feature type="region of interest" description="Disordered" evidence="1">
    <location>
        <begin position="1"/>
        <end position="23"/>
    </location>
</feature>
<sequence>MPGSQSNCEFTEKKKENGLSWPTGHASSPGVYRQVFTFLVGVVMRGGSAEAGSLSSSSALNQASIFGVGVTIPGNEPAVFSYSFRALPSNWRPSRNVLSNERLQSAWTKCGPASPEWQHFHKPAWKLCEVQAGTRLAIAGNAESRGGFLWKGYGYPEAAIELAWPWELTRRVPEVWVCLPDYGLAGDSPSVRNWL</sequence>
<gene>
    <name evidence="2" type="ORF">DFP72DRAFT_856555</name>
</gene>
<organism evidence="2 3">
    <name type="scientific">Ephemerocybe angulata</name>
    <dbReference type="NCBI Taxonomy" id="980116"/>
    <lineage>
        <taxon>Eukaryota</taxon>
        <taxon>Fungi</taxon>
        <taxon>Dikarya</taxon>
        <taxon>Basidiomycota</taxon>
        <taxon>Agaricomycotina</taxon>
        <taxon>Agaricomycetes</taxon>
        <taxon>Agaricomycetidae</taxon>
        <taxon>Agaricales</taxon>
        <taxon>Agaricineae</taxon>
        <taxon>Psathyrellaceae</taxon>
        <taxon>Ephemerocybe</taxon>
    </lineage>
</organism>
<reference evidence="2 3" key="1">
    <citation type="submission" date="2020-07" db="EMBL/GenBank/DDBJ databases">
        <title>Comparative genomics of pyrophilous fungi reveals a link between fire events and developmental genes.</title>
        <authorList>
            <consortium name="DOE Joint Genome Institute"/>
            <person name="Steindorff A.S."/>
            <person name="Carver A."/>
            <person name="Calhoun S."/>
            <person name="Stillman K."/>
            <person name="Liu H."/>
            <person name="Lipzen A."/>
            <person name="Pangilinan J."/>
            <person name="Labutti K."/>
            <person name="Bruns T.D."/>
            <person name="Grigoriev I.V."/>
        </authorList>
    </citation>
    <scope>NUCLEOTIDE SEQUENCE [LARGE SCALE GENOMIC DNA]</scope>
    <source>
        <strain evidence="2 3">CBS 144469</strain>
    </source>
</reference>
<proteinExistence type="predicted"/>
<dbReference type="Proteomes" id="UP000521943">
    <property type="component" value="Unassembled WGS sequence"/>
</dbReference>
<comment type="caution">
    <text evidence="2">The sequence shown here is derived from an EMBL/GenBank/DDBJ whole genome shotgun (WGS) entry which is preliminary data.</text>
</comment>
<accession>A0A8H6HEE0</accession>
<evidence type="ECO:0000256" key="1">
    <source>
        <dbReference type="SAM" id="MobiDB-lite"/>
    </source>
</evidence>
<evidence type="ECO:0000313" key="3">
    <source>
        <dbReference type="Proteomes" id="UP000521943"/>
    </source>
</evidence>
<keyword evidence="3" id="KW-1185">Reference proteome</keyword>
<name>A0A8H6HEE0_9AGAR</name>
<evidence type="ECO:0000313" key="2">
    <source>
        <dbReference type="EMBL" id="KAF6745453.1"/>
    </source>
</evidence>